<evidence type="ECO:0000313" key="2">
    <source>
        <dbReference type="EMBL" id="OQR76723.1"/>
    </source>
</evidence>
<dbReference type="EMBL" id="MNPL01004470">
    <property type="protein sequence ID" value="OQR76723.1"/>
    <property type="molecule type" value="Genomic_DNA"/>
</dbReference>
<sequence length="25" mass="2953">MGRAFRTPHGSSRRINNDNQPWCHD</sequence>
<accession>A0A1V9XTF0</accession>
<keyword evidence="3" id="KW-1185">Reference proteome</keyword>
<reference evidence="2 3" key="1">
    <citation type="journal article" date="2017" name="Gigascience">
        <title>Draft genome of the honey bee ectoparasitic mite, Tropilaelaps mercedesae, is shaped by the parasitic life history.</title>
        <authorList>
            <person name="Dong X."/>
            <person name="Armstrong S.D."/>
            <person name="Xia D."/>
            <person name="Makepeace B.L."/>
            <person name="Darby A.C."/>
            <person name="Kadowaki T."/>
        </authorList>
    </citation>
    <scope>NUCLEOTIDE SEQUENCE [LARGE SCALE GENOMIC DNA]</scope>
    <source>
        <strain evidence="2">Wuxi-XJTLU</strain>
    </source>
</reference>
<organism evidence="2 3">
    <name type="scientific">Tropilaelaps mercedesae</name>
    <dbReference type="NCBI Taxonomy" id="418985"/>
    <lineage>
        <taxon>Eukaryota</taxon>
        <taxon>Metazoa</taxon>
        <taxon>Ecdysozoa</taxon>
        <taxon>Arthropoda</taxon>
        <taxon>Chelicerata</taxon>
        <taxon>Arachnida</taxon>
        <taxon>Acari</taxon>
        <taxon>Parasitiformes</taxon>
        <taxon>Mesostigmata</taxon>
        <taxon>Gamasina</taxon>
        <taxon>Dermanyssoidea</taxon>
        <taxon>Laelapidae</taxon>
        <taxon>Tropilaelaps</taxon>
    </lineage>
</organism>
<proteinExistence type="predicted"/>
<dbReference type="InParanoid" id="A0A1V9XTF0"/>
<feature type="compositionally biased region" description="Polar residues" evidence="1">
    <location>
        <begin position="9"/>
        <end position="25"/>
    </location>
</feature>
<evidence type="ECO:0000256" key="1">
    <source>
        <dbReference type="SAM" id="MobiDB-lite"/>
    </source>
</evidence>
<dbReference type="AlphaFoldDB" id="A0A1V9XTF0"/>
<gene>
    <name evidence="2" type="ORF">BIW11_03018</name>
</gene>
<evidence type="ECO:0000313" key="3">
    <source>
        <dbReference type="Proteomes" id="UP000192247"/>
    </source>
</evidence>
<name>A0A1V9XTF0_9ACAR</name>
<dbReference type="Proteomes" id="UP000192247">
    <property type="component" value="Unassembled WGS sequence"/>
</dbReference>
<feature type="region of interest" description="Disordered" evidence="1">
    <location>
        <begin position="1"/>
        <end position="25"/>
    </location>
</feature>
<protein>
    <submittedName>
        <fullName evidence="2">Uncharacterized protein</fullName>
    </submittedName>
</protein>
<comment type="caution">
    <text evidence="2">The sequence shown here is derived from an EMBL/GenBank/DDBJ whole genome shotgun (WGS) entry which is preliminary data.</text>
</comment>